<keyword evidence="3" id="KW-1185">Reference proteome</keyword>
<protein>
    <submittedName>
        <fullName evidence="2">HD domain-containing protein</fullName>
    </submittedName>
</protein>
<dbReference type="CDD" id="cd00077">
    <property type="entry name" value="HDc"/>
    <property type="match status" value="1"/>
</dbReference>
<gene>
    <name evidence="2" type="ORF">D1970_05600</name>
</gene>
<dbReference type="GO" id="GO:0006203">
    <property type="term" value="P:dGTP catabolic process"/>
    <property type="evidence" value="ECO:0007669"/>
    <property type="project" value="TreeGrafter"/>
</dbReference>
<evidence type="ECO:0000313" key="3">
    <source>
        <dbReference type="Proteomes" id="UP000265816"/>
    </source>
</evidence>
<evidence type="ECO:0000259" key="1">
    <source>
        <dbReference type="PROSITE" id="PS51831"/>
    </source>
</evidence>
<name>A0A398BBB1_9BACI</name>
<dbReference type="PANTHER" id="PTHR11373">
    <property type="entry name" value="DEOXYNUCLEOSIDE TRIPHOSPHATE TRIPHOSPHOHYDROLASE"/>
    <property type="match status" value="1"/>
</dbReference>
<dbReference type="Proteomes" id="UP000265816">
    <property type="component" value="Unassembled WGS sequence"/>
</dbReference>
<dbReference type="SUPFAM" id="SSF109604">
    <property type="entry name" value="HD-domain/PDEase-like"/>
    <property type="match status" value="1"/>
</dbReference>
<evidence type="ECO:0000313" key="2">
    <source>
        <dbReference type="EMBL" id="RID86731.1"/>
    </source>
</evidence>
<dbReference type="GO" id="GO:0008832">
    <property type="term" value="F:dGTPase activity"/>
    <property type="evidence" value="ECO:0007669"/>
    <property type="project" value="TreeGrafter"/>
</dbReference>
<dbReference type="RefSeq" id="WP_119111911.1">
    <property type="nucleotide sequence ID" value="NZ_CBCSEO010000006.1"/>
</dbReference>
<feature type="domain" description="HD" evidence="1">
    <location>
        <begin position="49"/>
        <end position="151"/>
    </location>
</feature>
<dbReference type="PROSITE" id="PS51831">
    <property type="entry name" value="HD"/>
    <property type="match status" value="1"/>
</dbReference>
<dbReference type="EMBL" id="QWVT01000011">
    <property type="protein sequence ID" value="RID86731.1"/>
    <property type="molecule type" value="Genomic_DNA"/>
</dbReference>
<dbReference type="SMART" id="SM00471">
    <property type="entry name" value="HDc"/>
    <property type="match status" value="1"/>
</dbReference>
<dbReference type="Gene3D" id="1.10.3210.10">
    <property type="entry name" value="Hypothetical protein af1432"/>
    <property type="match status" value="1"/>
</dbReference>
<dbReference type="FunFam" id="1.10.3210.10:FF:000026">
    <property type="entry name" value="Metal-dependent phosphohydrolase"/>
    <property type="match status" value="1"/>
</dbReference>
<dbReference type="AlphaFoldDB" id="A0A398BBB1"/>
<dbReference type="InterPro" id="IPR006674">
    <property type="entry name" value="HD_domain"/>
</dbReference>
<accession>A0A398BBB1</accession>
<sequence length="328" mass="38214">MKLVDKMYGEFILEPVLEELINSAAVQRLKKIHQGGASYLVNEQWNGTRYEHSVGVMLLIRQLGGSIEEQIAGLLHDVSHTAFSHVIDYVFDEKNEDYHEKIFTEVIEGSDISTILVRYGLEEKNIMEDLSQWSILEQPLPELCADRIDYTLRDMLHFGVISLEEIETFLSHLVMIEGKICIDDIGQAEWFVDTYYKEVIDYFLDPLNIYGYTILSQALKIALRKNILKPNYFLRTDEEVMDLLYRSNDEEVIRLLRKLQEDVILMEDEEEFDYHMKQKERLIDPPVWMGNKLVMASSISGKVARQTKRASVKAQKGVHLRVVRKHNQ</sequence>
<dbReference type="InterPro" id="IPR050135">
    <property type="entry name" value="dGTPase-like"/>
</dbReference>
<organism evidence="2 3">
    <name type="scientific">Mesobacillus zeae</name>
    <dbReference type="NCBI Taxonomy" id="1917180"/>
    <lineage>
        <taxon>Bacteria</taxon>
        <taxon>Bacillati</taxon>
        <taxon>Bacillota</taxon>
        <taxon>Bacilli</taxon>
        <taxon>Bacillales</taxon>
        <taxon>Bacillaceae</taxon>
        <taxon>Mesobacillus</taxon>
    </lineage>
</organism>
<dbReference type="PANTHER" id="PTHR11373:SF41">
    <property type="entry name" value="METAL-DEPENDENT PHOSPHOHYDROLASE"/>
    <property type="match status" value="1"/>
</dbReference>
<proteinExistence type="predicted"/>
<dbReference type="InterPro" id="IPR003607">
    <property type="entry name" value="HD/PDEase_dom"/>
</dbReference>
<dbReference type="Pfam" id="PF01966">
    <property type="entry name" value="HD"/>
    <property type="match status" value="1"/>
</dbReference>
<dbReference type="OrthoDB" id="9814017at2"/>
<reference evidence="2 3" key="1">
    <citation type="submission" date="2018-08" db="EMBL/GenBank/DDBJ databases">
        <title>Bacillus jemisoniae sp. nov., Bacillus chryseoplanitiae sp. nov., Bacillus resnikiae sp. nov., and Bacillus frankliniae sp. nov., isolated from Viking spacecraft and associated surfaces.</title>
        <authorList>
            <person name="Seuylemezian A."/>
            <person name="Vaishampayan P."/>
        </authorList>
    </citation>
    <scope>NUCLEOTIDE SEQUENCE [LARGE SCALE GENOMIC DNA]</scope>
    <source>
        <strain evidence="2 3">JJ-247</strain>
    </source>
</reference>
<comment type="caution">
    <text evidence="2">The sequence shown here is derived from an EMBL/GenBank/DDBJ whole genome shotgun (WGS) entry which is preliminary data.</text>
</comment>